<dbReference type="Pfam" id="PF00027">
    <property type="entry name" value="cNMP_binding"/>
    <property type="match status" value="1"/>
</dbReference>
<comment type="subcellular location">
    <subcellularLocation>
        <location evidence="1">Membrane</location>
    </subcellularLocation>
</comment>
<evidence type="ECO:0000259" key="10">
    <source>
        <dbReference type="PROSITE" id="PS50042"/>
    </source>
</evidence>
<dbReference type="GeneID" id="51112988"/>
<dbReference type="EMBL" id="VJWE01000017">
    <property type="protein sequence ID" value="TWG33595.1"/>
    <property type="molecule type" value="Genomic_DNA"/>
</dbReference>
<dbReference type="SUPFAM" id="SSF52151">
    <property type="entry name" value="FabD/lysophospholipase-like"/>
    <property type="match status" value="1"/>
</dbReference>
<feature type="short sequence motif" description="DGA/G" evidence="9">
    <location>
        <begin position="491"/>
        <end position="493"/>
    </location>
</feature>
<dbReference type="PROSITE" id="PS51635">
    <property type="entry name" value="PNPLA"/>
    <property type="match status" value="1"/>
</dbReference>
<dbReference type="GO" id="GO:0016042">
    <property type="term" value="P:lipid catabolic process"/>
    <property type="evidence" value="ECO:0007669"/>
    <property type="project" value="UniProtKB-UniRule"/>
</dbReference>
<dbReference type="SUPFAM" id="SSF51206">
    <property type="entry name" value="cAMP-binding domain-like"/>
    <property type="match status" value="1"/>
</dbReference>
<evidence type="ECO:0000256" key="7">
    <source>
        <dbReference type="ARBA" id="ARBA00023098"/>
    </source>
</evidence>
<feature type="short sequence motif" description="GXSXG" evidence="9">
    <location>
        <begin position="370"/>
        <end position="374"/>
    </location>
</feature>
<dbReference type="AlphaFoldDB" id="A0A561XBU8"/>
<dbReference type="InterPro" id="IPR002641">
    <property type="entry name" value="PNPLA_dom"/>
</dbReference>
<proteinExistence type="inferred from homology"/>
<dbReference type="Pfam" id="PF01734">
    <property type="entry name" value="Patatin"/>
    <property type="match status" value="1"/>
</dbReference>
<dbReference type="PANTHER" id="PTHR14226:SF29">
    <property type="entry name" value="NEUROPATHY TARGET ESTERASE SWS"/>
    <property type="match status" value="1"/>
</dbReference>
<keyword evidence="7 9" id="KW-0443">Lipid metabolism</keyword>
<name>A0A561XBU8_ACIDE</name>
<protein>
    <submittedName>
        <fullName evidence="12">NTE family protein</fullName>
    </submittedName>
</protein>
<feature type="active site" description="Proton acceptor" evidence="9">
    <location>
        <position position="491"/>
    </location>
</feature>
<keyword evidence="3" id="KW-0812">Transmembrane</keyword>
<dbReference type="Pfam" id="PF24179">
    <property type="entry name" value="NTE_Ploop"/>
    <property type="match status" value="1"/>
</dbReference>
<dbReference type="InterPro" id="IPR018490">
    <property type="entry name" value="cNMP-bd_dom_sf"/>
</dbReference>
<dbReference type="InterPro" id="IPR018488">
    <property type="entry name" value="cNMP-bd_CS"/>
</dbReference>
<evidence type="ECO:0000256" key="4">
    <source>
        <dbReference type="ARBA" id="ARBA00022801"/>
    </source>
</evidence>
<dbReference type="PROSITE" id="PS50042">
    <property type="entry name" value="CNMP_BINDING_3"/>
    <property type="match status" value="1"/>
</dbReference>
<feature type="domain" description="Cyclic nucleotide-binding" evidence="10">
    <location>
        <begin position="19"/>
        <end position="142"/>
    </location>
</feature>
<dbReference type="PANTHER" id="PTHR14226">
    <property type="entry name" value="NEUROPATHY TARGET ESTERASE/SWISS CHEESE D.MELANOGASTER"/>
    <property type="match status" value="1"/>
</dbReference>
<dbReference type="Proteomes" id="UP000321485">
    <property type="component" value="Unassembled WGS sequence"/>
</dbReference>
<evidence type="ECO:0000256" key="6">
    <source>
        <dbReference type="ARBA" id="ARBA00022989"/>
    </source>
</evidence>
<dbReference type="CDD" id="cd00038">
    <property type="entry name" value="CAP_ED"/>
    <property type="match status" value="1"/>
</dbReference>
<evidence type="ECO:0000256" key="1">
    <source>
        <dbReference type="ARBA" id="ARBA00004370"/>
    </source>
</evidence>
<comment type="similarity">
    <text evidence="2">Belongs to the NTE family.</text>
</comment>
<dbReference type="InterPro" id="IPR000595">
    <property type="entry name" value="cNMP-bd_dom"/>
</dbReference>
<dbReference type="PROSITE" id="PS01237">
    <property type="entry name" value="UPF0028"/>
    <property type="match status" value="1"/>
</dbReference>
<dbReference type="InterPro" id="IPR014710">
    <property type="entry name" value="RmlC-like_jellyroll"/>
</dbReference>
<evidence type="ECO:0000256" key="2">
    <source>
        <dbReference type="ARBA" id="ARBA00006636"/>
    </source>
</evidence>
<dbReference type="InterPro" id="IPR056556">
    <property type="entry name" value="NTE1_P-loop_dom"/>
</dbReference>
<feature type="domain" description="PNPLA" evidence="11">
    <location>
        <begin position="339"/>
        <end position="504"/>
    </location>
</feature>
<dbReference type="GO" id="GO:0046470">
    <property type="term" value="P:phosphatidylcholine metabolic process"/>
    <property type="evidence" value="ECO:0007669"/>
    <property type="project" value="InterPro"/>
</dbReference>
<keyword evidence="5 9" id="KW-0442">Lipid degradation</keyword>
<evidence type="ECO:0000256" key="8">
    <source>
        <dbReference type="ARBA" id="ARBA00023136"/>
    </source>
</evidence>
<dbReference type="GO" id="GO:0016020">
    <property type="term" value="C:membrane"/>
    <property type="evidence" value="ECO:0007669"/>
    <property type="project" value="UniProtKB-SubCell"/>
</dbReference>
<evidence type="ECO:0000256" key="3">
    <source>
        <dbReference type="ARBA" id="ARBA00022692"/>
    </source>
</evidence>
<dbReference type="InterPro" id="IPR016035">
    <property type="entry name" value="Acyl_Trfase/lysoPLipase"/>
</dbReference>
<dbReference type="Gene3D" id="2.60.120.10">
    <property type="entry name" value="Jelly Rolls"/>
    <property type="match status" value="1"/>
</dbReference>
<organism evidence="12 13">
    <name type="scientific">Acidovorax delafieldii</name>
    <name type="common">Pseudomonas delafieldii</name>
    <dbReference type="NCBI Taxonomy" id="47920"/>
    <lineage>
        <taxon>Bacteria</taxon>
        <taxon>Pseudomonadati</taxon>
        <taxon>Pseudomonadota</taxon>
        <taxon>Betaproteobacteria</taxon>
        <taxon>Burkholderiales</taxon>
        <taxon>Comamonadaceae</taxon>
        <taxon>Acidovorax</taxon>
    </lineage>
</organism>
<dbReference type="RefSeq" id="WP_146872015.1">
    <property type="nucleotide sequence ID" value="NZ_VJWE01000017.1"/>
</dbReference>
<keyword evidence="8" id="KW-0472">Membrane</keyword>
<evidence type="ECO:0000256" key="5">
    <source>
        <dbReference type="ARBA" id="ARBA00022963"/>
    </source>
</evidence>
<dbReference type="PRINTS" id="PR00103">
    <property type="entry name" value="CAMPKINASE"/>
</dbReference>
<feature type="short sequence motif" description="GXGXXG" evidence="9">
    <location>
        <begin position="343"/>
        <end position="348"/>
    </location>
</feature>
<dbReference type="InterPro" id="IPR050301">
    <property type="entry name" value="NTE"/>
</dbReference>
<dbReference type="PROSITE" id="PS00889">
    <property type="entry name" value="CNMP_BINDING_2"/>
    <property type="match status" value="1"/>
</dbReference>
<keyword evidence="4 9" id="KW-0378">Hydrolase</keyword>
<reference evidence="12 13" key="1">
    <citation type="journal article" date="2015" name="Stand. Genomic Sci.">
        <title>Genomic Encyclopedia of Bacterial and Archaeal Type Strains, Phase III: the genomes of soil and plant-associated and newly described type strains.</title>
        <authorList>
            <person name="Whitman W.B."/>
            <person name="Woyke T."/>
            <person name="Klenk H.P."/>
            <person name="Zhou Y."/>
            <person name="Lilburn T.G."/>
            <person name="Beck B.J."/>
            <person name="De Vos P."/>
            <person name="Vandamme P."/>
            <person name="Eisen J.A."/>
            <person name="Garrity G."/>
            <person name="Hugenholtz P."/>
            <person name="Kyrpides N.C."/>
        </authorList>
    </citation>
    <scope>NUCLEOTIDE SEQUENCE [LARGE SCALE GENOMIC DNA]</scope>
    <source>
        <strain evidence="12 13">DSM 64</strain>
    </source>
</reference>
<feature type="active site" description="Nucleophile" evidence="9">
    <location>
        <position position="372"/>
    </location>
</feature>
<sequence length="629" mass="69279">MPPFTATQNQLLTEHLRSFLPGIEPEALELLRAQLEWVEVPGGSTLMTQGEPGESMYLTVSGRLRAYVRSDDGPSGTQRRVADMGRGQVIGEISLFTDAPRAATVVAVRDSVLVRLTKDVFKTLLASSAQVSIALTRQIIQRLQSGTAAHTAAQERPVAMGLLPVSSGVDLQAFGQRLARHLGTVGRVRVVDSTTVDAELQEPGIAQREGADATANRRIAMLLDEIEARNDFVLLLADPEPTPWTRRVSRHCDELLLLADAQAEPAIHPIEENCLLRRAPLAEAAEILVLLHPEGTQCPRGTQQWLDRRPVADHVHVRPTLDRDMARLARIQSRTAVGLVLAGGGARGFAHLGIYRALQEEGVEIDCVGGTSIGSVMAAYVASDQPLATVMANAREAFRTNPTGDWSLLPLMSLIKGRRLRHILHEAVGSLVGFPAQVEDLWKNYYCVATNYSRASEQVVRRGSLVKSLLASISIPGALPPVVHEGDLLCDGGTFNNFPVDVMRSSMRGVGTVIGVDLNFRKPRRIELDDIPSSWALLRDKLRPRAQRRYKLPSLASYLMQVTILYSMSRQRQSQQLTDLYFNPPMDRVGMLQWNRFEQIVQQGYAHGIQVLDALDDTKRRRIGGLRTG</sequence>
<evidence type="ECO:0000313" key="12">
    <source>
        <dbReference type="EMBL" id="TWG33595.1"/>
    </source>
</evidence>
<dbReference type="Gene3D" id="3.40.1090.10">
    <property type="entry name" value="Cytosolic phospholipase A2 catalytic domain"/>
    <property type="match status" value="2"/>
</dbReference>
<evidence type="ECO:0000256" key="9">
    <source>
        <dbReference type="PROSITE-ProRule" id="PRU01161"/>
    </source>
</evidence>
<dbReference type="GO" id="GO:0004622">
    <property type="term" value="F:phosphatidylcholine lysophospholipase activity"/>
    <property type="evidence" value="ECO:0007669"/>
    <property type="project" value="InterPro"/>
</dbReference>
<evidence type="ECO:0000259" key="11">
    <source>
        <dbReference type="PROSITE" id="PS51635"/>
    </source>
</evidence>
<dbReference type="InterPro" id="IPR001423">
    <property type="entry name" value="LysoPLipase_patatin_CS"/>
</dbReference>
<comment type="caution">
    <text evidence="12">The sequence shown here is derived from an EMBL/GenBank/DDBJ whole genome shotgun (WGS) entry which is preliminary data.</text>
</comment>
<accession>A0A561XBU8</accession>
<evidence type="ECO:0000313" key="13">
    <source>
        <dbReference type="Proteomes" id="UP000321485"/>
    </source>
</evidence>
<keyword evidence="6" id="KW-1133">Transmembrane helix</keyword>
<dbReference type="SMART" id="SM00100">
    <property type="entry name" value="cNMP"/>
    <property type="match status" value="1"/>
</dbReference>
<gene>
    <name evidence="12" type="ORF">ATF69_3945</name>
</gene>